<gene>
    <name evidence="1" type="ORF">YALI1_B03556g</name>
</gene>
<dbReference type="EMBL" id="CP017554">
    <property type="protein sequence ID" value="AOW01118.1"/>
    <property type="molecule type" value="Genomic_DNA"/>
</dbReference>
<name>A0A1D8N666_YARLL</name>
<reference evidence="1 2" key="1">
    <citation type="journal article" date="2016" name="PLoS ONE">
        <title>Sequence Assembly of Yarrowia lipolytica Strain W29/CLIB89 Shows Transposable Element Diversity.</title>
        <authorList>
            <person name="Magnan C."/>
            <person name="Yu J."/>
            <person name="Chang I."/>
            <person name="Jahn E."/>
            <person name="Kanomata Y."/>
            <person name="Wu J."/>
            <person name="Zeller M."/>
            <person name="Oakes M."/>
            <person name="Baldi P."/>
            <person name="Sandmeyer S."/>
        </authorList>
    </citation>
    <scope>NUCLEOTIDE SEQUENCE [LARGE SCALE GENOMIC DNA]</scope>
    <source>
        <strain evidence="2">CLIB89(W29)</strain>
    </source>
</reference>
<organism evidence="1 2">
    <name type="scientific">Yarrowia lipolytica</name>
    <name type="common">Candida lipolytica</name>
    <dbReference type="NCBI Taxonomy" id="4952"/>
    <lineage>
        <taxon>Eukaryota</taxon>
        <taxon>Fungi</taxon>
        <taxon>Dikarya</taxon>
        <taxon>Ascomycota</taxon>
        <taxon>Saccharomycotina</taxon>
        <taxon>Dipodascomycetes</taxon>
        <taxon>Dipodascales</taxon>
        <taxon>Dipodascales incertae sedis</taxon>
        <taxon>Yarrowia</taxon>
    </lineage>
</organism>
<dbReference type="GeneID" id="94582617"/>
<protein>
    <submittedName>
        <fullName evidence="1">Uncharacterized protein</fullName>
    </submittedName>
</protein>
<dbReference type="Proteomes" id="UP000182444">
    <property type="component" value="Chromosome 1B"/>
</dbReference>
<sequence>MVTCRGGCRNCATYNTIDPGRSIPICLSYSLIRSQTDTSNTIAEPRGNLKRFIANLVLYTSISPRLVHISSSTILTCGSSTDLRNKNKGGRHGGY</sequence>
<dbReference type="VEuPathDB" id="FungiDB:YALI1_B03556g"/>
<dbReference type="RefSeq" id="XP_068138057.1">
    <property type="nucleotide sequence ID" value="XM_068281956.1"/>
</dbReference>
<proteinExistence type="predicted"/>
<dbReference type="AlphaFoldDB" id="A0A1D8N666"/>
<evidence type="ECO:0000313" key="1">
    <source>
        <dbReference type="EMBL" id="AOW01118.1"/>
    </source>
</evidence>
<accession>A0A1D8N666</accession>
<evidence type="ECO:0000313" key="2">
    <source>
        <dbReference type="Proteomes" id="UP000182444"/>
    </source>
</evidence>